<evidence type="ECO:0000256" key="1">
    <source>
        <dbReference type="SAM" id="SignalP"/>
    </source>
</evidence>
<evidence type="ECO:0000313" key="2">
    <source>
        <dbReference type="EMBL" id="MBB4568764.1"/>
    </source>
</evidence>
<dbReference type="OrthoDB" id="9806572at2"/>
<evidence type="ECO:0000313" key="3">
    <source>
        <dbReference type="Proteomes" id="UP000543836"/>
    </source>
</evidence>
<sequence>MFARRLPTAFALVLFGFSTAYAEPPARIGQFDAWGAYSYRSGGEVSCYVLSTPTSQAPSAVDHGNNYFIVARGPDGKAYMPEAAMGYDLKQGAPMQATIGDATFTMFTKDRHGWVEDQSKEPTMVDAMKSGSELSLQATSQRGTATSYSYSLSGITAALKRIKVCE</sequence>
<dbReference type="Gene3D" id="2.60.40.1880">
    <property type="entry name" value="Invasion associated locus B (IalB) protein"/>
    <property type="match status" value="1"/>
</dbReference>
<dbReference type="InterPro" id="IPR010642">
    <property type="entry name" value="Invasion_prot_B"/>
</dbReference>
<comment type="caution">
    <text evidence="2">The sequence shown here is derived from an EMBL/GenBank/DDBJ whole genome shotgun (WGS) entry which is preliminary data.</text>
</comment>
<proteinExistence type="predicted"/>
<dbReference type="InterPro" id="IPR038696">
    <property type="entry name" value="IalB_sf"/>
</dbReference>
<dbReference type="GeneID" id="32528507"/>
<dbReference type="Proteomes" id="UP000543836">
    <property type="component" value="Unassembled WGS sequence"/>
</dbReference>
<dbReference type="Pfam" id="PF06776">
    <property type="entry name" value="IalB"/>
    <property type="match status" value="1"/>
</dbReference>
<protein>
    <submittedName>
        <fullName evidence="2">CRISPR/Cas system endoribonuclease Cas6 (RAMP superfamily)</fullName>
    </submittedName>
</protein>
<organism evidence="2 3">
    <name type="scientific">Rhizobium leucaenae</name>
    <dbReference type="NCBI Taxonomy" id="29450"/>
    <lineage>
        <taxon>Bacteria</taxon>
        <taxon>Pseudomonadati</taxon>
        <taxon>Pseudomonadota</taxon>
        <taxon>Alphaproteobacteria</taxon>
        <taxon>Hyphomicrobiales</taxon>
        <taxon>Rhizobiaceae</taxon>
        <taxon>Rhizobium/Agrobacterium group</taxon>
        <taxon>Rhizobium</taxon>
    </lineage>
</organism>
<keyword evidence="1" id="KW-0732">Signal</keyword>
<reference evidence="2 3" key="1">
    <citation type="submission" date="2020-08" db="EMBL/GenBank/DDBJ databases">
        <title>Genomic Encyclopedia of Type Strains, Phase IV (KMG-V): Genome sequencing to study the core and pangenomes of soil and plant-associated prokaryotes.</title>
        <authorList>
            <person name="Whitman W."/>
        </authorList>
    </citation>
    <scope>NUCLEOTIDE SEQUENCE [LARGE SCALE GENOMIC DNA]</scope>
    <source>
        <strain evidence="2 3">SEMIA 492</strain>
    </source>
</reference>
<feature type="signal peptide" evidence="1">
    <location>
        <begin position="1"/>
        <end position="22"/>
    </location>
</feature>
<keyword evidence="3" id="KW-1185">Reference proteome</keyword>
<dbReference type="RefSeq" id="WP_028752032.1">
    <property type="nucleotide sequence ID" value="NZ_JACIIG010000006.1"/>
</dbReference>
<gene>
    <name evidence="2" type="ORF">GGE60_002883</name>
</gene>
<feature type="chain" id="PRO_5031003617" evidence="1">
    <location>
        <begin position="23"/>
        <end position="166"/>
    </location>
</feature>
<name>A0A7W6ZU26_9HYPH</name>
<dbReference type="AlphaFoldDB" id="A0A7W6ZU26"/>
<dbReference type="EMBL" id="JACIIG010000006">
    <property type="protein sequence ID" value="MBB4568764.1"/>
    <property type="molecule type" value="Genomic_DNA"/>
</dbReference>
<accession>A0A7W6ZU26</accession>